<dbReference type="Pfam" id="PF06745">
    <property type="entry name" value="ATPase"/>
    <property type="match status" value="2"/>
</dbReference>
<dbReference type="EMBL" id="JAAIJQ010000111">
    <property type="protein sequence ID" value="NEV64788.1"/>
    <property type="molecule type" value="Genomic_DNA"/>
</dbReference>
<evidence type="ECO:0000313" key="10">
    <source>
        <dbReference type="Proteomes" id="UP000483379"/>
    </source>
</evidence>
<keyword evidence="2" id="KW-0597">Phosphoprotein</keyword>
<dbReference type="PANTHER" id="PTHR42926:SF1">
    <property type="entry name" value="CIRCADIAN CLOCK OSCILLATOR PROTEIN KAIC 1"/>
    <property type="match status" value="1"/>
</dbReference>
<dbReference type="RefSeq" id="WP_164455882.1">
    <property type="nucleotide sequence ID" value="NZ_JAAIJQ010000111.1"/>
</dbReference>
<name>A0A6M0K4U3_9GAMM</name>
<comment type="caution">
    <text evidence="9">The sequence shown here is derived from an EMBL/GenBank/DDBJ whole genome shotgun (WGS) entry which is preliminary data.</text>
</comment>
<dbReference type="GO" id="GO:0005524">
    <property type="term" value="F:ATP binding"/>
    <property type="evidence" value="ECO:0007669"/>
    <property type="project" value="InterPro"/>
</dbReference>
<proteinExistence type="predicted"/>
<evidence type="ECO:0000256" key="3">
    <source>
        <dbReference type="ARBA" id="ARBA00022679"/>
    </source>
</evidence>
<evidence type="ECO:0000256" key="6">
    <source>
        <dbReference type="ARBA" id="ARBA00022801"/>
    </source>
</evidence>
<gene>
    <name evidence="9" type="ORF">G3446_23455</name>
</gene>
<evidence type="ECO:0000256" key="5">
    <source>
        <dbReference type="ARBA" id="ARBA00022777"/>
    </source>
</evidence>
<dbReference type="InterPro" id="IPR010624">
    <property type="entry name" value="KaiC_dom"/>
</dbReference>
<keyword evidence="6" id="KW-0378">Hydrolase</keyword>
<evidence type="ECO:0000256" key="7">
    <source>
        <dbReference type="SAM" id="MobiDB-lite"/>
    </source>
</evidence>
<evidence type="ECO:0000259" key="8">
    <source>
        <dbReference type="PROSITE" id="PS51146"/>
    </source>
</evidence>
<keyword evidence="5" id="KW-0418">Kinase</keyword>
<keyword evidence="10" id="KW-1185">Reference proteome</keyword>
<feature type="compositionally biased region" description="Basic and acidic residues" evidence="7">
    <location>
        <begin position="496"/>
        <end position="517"/>
    </location>
</feature>
<protein>
    <recommendedName>
        <fullName evidence="1">non-specific serine/threonine protein kinase</fullName>
        <ecNumber evidence="1">2.7.11.1</ecNumber>
    </recommendedName>
</protein>
<dbReference type="Gene3D" id="3.40.50.300">
    <property type="entry name" value="P-loop containing nucleotide triphosphate hydrolases"/>
    <property type="match status" value="2"/>
</dbReference>
<evidence type="ECO:0000256" key="4">
    <source>
        <dbReference type="ARBA" id="ARBA00022737"/>
    </source>
</evidence>
<feature type="region of interest" description="Disordered" evidence="7">
    <location>
        <begin position="484"/>
        <end position="517"/>
    </location>
</feature>
<dbReference type="InterPro" id="IPR014774">
    <property type="entry name" value="KaiC-like_dom"/>
</dbReference>
<feature type="domain" description="KaiC" evidence="8">
    <location>
        <begin position="15"/>
        <end position="254"/>
    </location>
</feature>
<evidence type="ECO:0000256" key="2">
    <source>
        <dbReference type="ARBA" id="ARBA00022553"/>
    </source>
</evidence>
<dbReference type="InterPro" id="IPR051347">
    <property type="entry name" value="Circadian_clock_KaiC-rel"/>
</dbReference>
<dbReference type="PROSITE" id="PS51146">
    <property type="entry name" value="KAIC"/>
    <property type="match status" value="2"/>
</dbReference>
<accession>A0A6M0K4U3</accession>
<dbReference type="Proteomes" id="UP000483379">
    <property type="component" value="Unassembled WGS sequence"/>
</dbReference>
<sequence length="550" mass="60097">MSVELPDGPVAAPVVKCPTGIRGLDEITEGGLPRGRPTLVCGAAGCGKTLLAMEFIVRGAHDLGEPGVFMAFEETEGELIANVSSLGFALDRLVAENRVALDYVYVERSEIEETGDYGLDGLFVRLGSMIEEVGAQRVVVDGIEALFAALPSEGILRAELRRLFRWLKDQGVTAVITAEQGARTLTRHGLEEYVSDCVLFLDHRVRGQVATRRLRVVKYRGSRHGTNEYPALIDKYGMSVLPISSVNLDHRVSRERISTGIPRLDDMLGGQGYYSGSSVLISGTAGAGKSSIATAFADSVCRQGGRCLYWSSEESKDQILRNMGSIGLALQPHLDKGLLYYHTVRPTLYGLENHLVSLHKLVSEWRPDAVILDPITNFAAIGDAGEVKLMLTRVIDFLKKAGITSVYTSLAQSSSPAQLEETDEGVSTLIDTWLLVQMVQAAGERDRLLSVLKSRGMAHSNKVRELLLSDQGIDLVDVHTDSGQVHTGSARLAQQVRDEVDTRVRQRGSESQRRERHDLVRQIQSLQARLSELEQDAAIASVEESGRHGD</sequence>
<dbReference type="PANTHER" id="PTHR42926">
    <property type="match status" value="1"/>
</dbReference>
<reference evidence="9 10" key="1">
    <citation type="submission" date="2020-02" db="EMBL/GenBank/DDBJ databases">
        <title>Genome sequences of Thiorhodococcus mannitoliphagus and Thiorhodococcus minor, purple sulfur photosynthetic bacteria in the gammaproteobacterial family, Chromatiaceae.</title>
        <authorList>
            <person name="Aviles F.A."/>
            <person name="Meyer T.E."/>
            <person name="Kyndt J.A."/>
        </authorList>
    </citation>
    <scope>NUCLEOTIDE SEQUENCE [LARGE SCALE GENOMIC DNA]</scope>
    <source>
        <strain evidence="9 10">DSM 11518</strain>
    </source>
</reference>
<keyword evidence="4" id="KW-0677">Repeat</keyword>
<dbReference type="PIRSF" id="PIRSF039117">
    <property type="entry name" value="KaiC"/>
    <property type="match status" value="1"/>
</dbReference>
<feature type="domain" description="KaiC" evidence="8">
    <location>
        <begin position="255"/>
        <end position="489"/>
    </location>
</feature>
<dbReference type="AlphaFoldDB" id="A0A6M0K4U3"/>
<organism evidence="9 10">
    <name type="scientific">Thiorhodococcus minor</name>
    <dbReference type="NCBI Taxonomy" id="57489"/>
    <lineage>
        <taxon>Bacteria</taxon>
        <taxon>Pseudomonadati</taxon>
        <taxon>Pseudomonadota</taxon>
        <taxon>Gammaproteobacteria</taxon>
        <taxon>Chromatiales</taxon>
        <taxon>Chromatiaceae</taxon>
        <taxon>Thiorhodococcus</taxon>
    </lineage>
</organism>
<dbReference type="InterPro" id="IPR027417">
    <property type="entry name" value="P-loop_NTPase"/>
</dbReference>
<evidence type="ECO:0000313" key="9">
    <source>
        <dbReference type="EMBL" id="NEV64788.1"/>
    </source>
</evidence>
<dbReference type="EC" id="2.7.11.1" evidence="1"/>
<dbReference type="InterPro" id="IPR030665">
    <property type="entry name" value="KaiC"/>
</dbReference>
<keyword evidence="3" id="KW-0808">Transferase</keyword>
<dbReference type="GO" id="GO:0004674">
    <property type="term" value="F:protein serine/threonine kinase activity"/>
    <property type="evidence" value="ECO:0007669"/>
    <property type="project" value="UniProtKB-EC"/>
</dbReference>
<dbReference type="SUPFAM" id="SSF52540">
    <property type="entry name" value="P-loop containing nucleoside triphosphate hydrolases"/>
    <property type="match status" value="2"/>
</dbReference>
<evidence type="ECO:0000256" key="1">
    <source>
        <dbReference type="ARBA" id="ARBA00012513"/>
    </source>
</evidence>
<dbReference type="GO" id="GO:0016787">
    <property type="term" value="F:hydrolase activity"/>
    <property type="evidence" value="ECO:0007669"/>
    <property type="project" value="UniProtKB-KW"/>
</dbReference>
<dbReference type="NCBIfam" id="NF006799">
    <property type="entry name" value="PRK09302.1"/>
    <property type="match status" value="1"/>
</dbReference>